<accession>A0A448YYX6</accession>
<dbReference type="Proteomes" id="UP000291116">
    <property type="component" value="Unassembled WGS sequence"/>
</dbReference>
<protein>
    <submittedName>
        <fullName evidence="1">Uncharacterized protein</fullName>
    </submittedName>
</protein>
<gene>
    <name evidence="1" type="ORF">PSNMU_V1.4_AUG-EV-PASAV3_0017780</name>
</gene>
<reference evidence="1 2" key="1">
    <citation type="submission" date="2019-01" db="EMBL/GenBank/DDBJ databases">
        <authorList>
            <person name="Ferrante I. M."/>
        </authorList>
    </citation>
    <scope>NUCLEOTIDE SEQUENCE [LARGE SCALE GENOMIC DNA]</scope>
    <source>
        <strain evidence="1 2">B856</strain>
    </source>
</reference>
<proteinExistence type="predicted"/>
<name>A0A448YYX6_9STRA</name>
<sequence>MMVERMPVLITTGASSEARILCILSMLYWRSQNLCMINRERAFPHAKRKRSTCPYTATLVRVSHGFSFGVSGEILILLLFPHILERWVLFGLLCCAVLRCAA</sequence>
<evidence type="ECO:0000313" key="1">
    <source>
        <dbReference type="EMBL" id="VEU35057.1"/>
    </source>
</evidence>
<evidence type="ECO:0000313" key="2">
    <source>
        <dbReference type="Proteomes" id="UP000291116"/>
    </source>
</evidence>
<organism evidence="1 2">
    <name type="scientific">Pseudo-nitzschia multistriata</name>
    <dbReference type="NCBI Taxonomy" id="183589"/>
    <lineage>
        <taxon>Eukaryota</taxon>
        <taxon>Sar</taxon>
        <taxon>Stramenopiles</taxon>
        <taxon>Ochrophyta</taxon>
        <taxon>Bacillariophyta</taxon>
        <taxon>Bacillariophyceae</taxon>
        <taxon>Bacillariophycidae</taxon>
        <taxon>Bacillariales</taxon>
        <taxon>Bacillariaceae</taxon>
        <taxon>Pseudo-nitzschia</taxon>
    </lineage>
</organism>
<dbReference type="AlphaFoldDB" id="A0A448YYX6"/>
<keyword evidence="2" id="KW-1185">Reference proteome</keyword>
<dbReference type="EMBL" id="CAACVS010000047">
    <property type="protein sequence ID" value="VEU35057.1"/>
    <property type="molecule type" value="Genomic_DNA"/>
</dbReference>